<dbReference type="GO" id="GO:0005829">
    <property type="term" value="C:cytosol"/>
    <property type="evidence" value="ECO:0007669"/>
    <property type="project" value="TreeGrafter"/>
</dbReference>
<evidence type="ECO:0000259" key="15">
    <source>
        <dbReference type="Pfam" id="PF10458"/>
    </source>
</evidence>
<dbReference type="SUPFAM" id="SSF47323">
    <property type="entry name" value="Anticodon-binding domain of a subclass of class I aminoacyl-tRNA synthetases"/>
    <property type="match status" value="1"/>
</dbReference>
<keyword evidence="5 12" id="KW-0547">Nucleotide-binding</keyword>
<dbReference type="PRINTS" id="PR00986">
    <property type="entry name" value="TRNASYNTHVAL"/>
</dbReference>
<dbReference type="InterPro" id="IPR009008">
    <property type="entry name" value="Val/Leu/Ile-tRNA-synth_edit"/>
</dbReference>
<evidence type="ECO:0000256" key="1">
    <source>
        <dbReference type="ARBA" id="ARBA00004496"/>
    </source>
</evidence>
<dbReference type="GO" id="GO:0004832">
    <property type="term" value="F:valine-tRNA ligase activity"/>
    <property type="evidence" value="ECO:0007669"/>
    <property type="project" value="UniProtKB-UniRule"/>
</dbReference>
<dbReference type="InterPro" id="IPR002303">
    <property type="entry name" value="Valyl-tRNA_ligase"/>
</dbReference>
<dbReference type="InterPro" id="IPR019499">
    <property type="entry name" value="Val-tRNA_synth_tRNA-bd"/>
</dbReference>
<dbReference type="PANTHER" id="PTHR11946:SF109">
    <property type="entry name" value="VALINE--TRNA LIGASE"/>
    <property type="match status" value="1"/>
</dbReference>
<keyword evidence="9 12" id="KW-0030">Aminoacyl-tRNA synthetase</keyword>
<dbReference type="CDD" id="cd00817">
    <property type="entry name" value="ValRS_core"/>
    <property type="match status" value="1"/>
</dbReference>
<dbReference type="InterPro" id="IPR033705">
    <property type="entry name" value="Anticodon_Ia_Val"/>
</dbReference>
<evidence type="ECO:0000259" key="14">
    <source>
        <dbReference type="Pfam" id="PF08264"/>
    </source>
</evidence>
<keyword evidence="8 12" id="KW-0175">Coiled coil</keyword>
<keyword evidence="4 12" id="KW-0436">Ligase</keyword>
<evidence type="ECO:0000256" key="6">
    <source>
        <dbReference type="ARBA" id="ARBA00022840"/>
    </source>
</evidence>
<sequence length="880" mass="101861">MISKTYAPQEIEDKWYSYWIENKFFQSKPNPDKEPYTIVIPPPNVTGVLHMGHMLNNTIQDILVRKARMEGREACWVPGTDHASIATEAKVVAMLKERGISKRDLTRGEFLEYCWEWTHKYGGIILKQLRKLGASCDWDRTRFTMEPDLYDSVIDVFIDLYNKGEIYRGHRMVNWDPQARTTVSDEEVIMKEVNQKLVYLRYPLEEENGGGNMEEGVTIATTRPETIMADVAICVNPADERYQHLIGKKVLIPLINRAIPIIADDYVEMEFGTGCLKVTPAHDTNDYELGKRHNLPVIDLLNEDGTLNEKAQILVGEERFVARKKIIRMLEESGNLVKVEEYRSNVGHSERTDSVIEPRLSEQWFLKMEKISKPAFENVMNDTVQLIPAKFKNTYRHWMENVRDWNISRQLWWGHRIPAYYLNDGTMIVAKSKREALRKAQHEYQLFALTEEDLTQDPDVLDTWFSSWLWPISVFNGIKEPDNEEVNYYYPTNDLVTAPEILFFWVARMIIAGYEYRGQYPFKNVYLTGIVRDKLGRKMSKSLGNSPDPIELIDKYGADSIRTGMLFSSQAGNDLPFDEKLIEQGRNFGNKIWNAFRLVKGWNVTTEIEAPAGSRLAVQWFESKLNQTLAEVQDHFSKFRISDALSSIYKLIWDDFCAQYLEMIKPGFEQPIDLLTYDSTLDFFDRQMRLLHPFMPFITEEIWQNIIERSENDSICIAHFPQARNFDQALLNDFDILFELVSSIRNLRNAKGISPKTALPLAIRSEANGRYNTLTPLIEKLANVEGIRYVTGEAEGTSFRVKSDEFFVNLADELDVEAERENLLRELEYTRGFLDSVMKKLSNERFVANAKGDIVEKERQKQADAEAKIATLTEALARLK</sequence>
<dbReference type="InterPro" id="IPR037118">
    <property type="entry name" value="Val-tRNA_synth_C_sf"/>
</dbReference>
<feature type="domain" description="Aminoacyl-tRNA synthetase class Ia" evidence="13">
    <location>
        <begin position="14"/>
        <end position="576"/>
    </location>
</feature>
<dbReference type="CDD" id="cd07962">
    <property type="entry name" value="Anticodon_Ia_Val"/>
    <property type="match status" value="1"/>
</dbReference>
<dbReference type="AlphaFoldDB" id="A0AAU8FTN0"/>
<evidence type="ECO:0000256" key="5">
    <source>
        <dbReference type="ARBA" id="ARBA00022741"/>
    </source>
</evidence>
<feature type="domain" description="Methionyl/Valyl/Leucyl/Isoleucyl-tRNA synthetase anticodon-binding" evidence="14">
    <location>
        <begin position="619"/>
        <end position="761"/>
    </location>
</feature>
<dbReference type="NCBIfam" id="NF004349">
    <property type="entry name" value="PRK05729.1"/>
    <property type="match status" value="1"/>
</dbReference>
<proteinExistence type="inferred from homology"/>
<comment type="function">
    <text evidence="12">Catalyzes the attachment of valine to tRNA(Val). As ValRS can inadvertently accommodate and process structurally similar amino acids such as threonine, to avoid such errors, it has a 'posttransfer' editing activity that hydrolyzes mischarged Thr-tRNA(Val) in a tRNA-dependent manner.</text>
</comment>
<dbReference type="InterPro" id="IPR010978">
    <property type="entry name" value="tRNA-bd_arm"/>
</dbReference>
<dbReference type="RefSeq" id="WP_353722415.1">
    <property type="nucleotide sequence ID" value="NZ_CP159289.1"/>
</dbReference>
<evidence type="ECO:0000256" key="4">
    <source>
        <dbReference type="ARBA" id="ARBA00022598"/>
    </source>
</evidence>
<dbReference type="GO" id="GO:0005524">
    <property type="term" value="F:ATP binding"/>
    <property type="evidence" value="ECO:0007669"/>
    <property type="project" value="UniProtKB-UniRule"/>
</dbReference>
<name>A0AAU8FTN0_9BACT</name>
<comment type="subunit">
    <text evidence="2 12">Monomer.</text>
</comment>
<dbReference type="FunFam" id="3.90.740.10:FF:000010">
    <property type="entry name" value="Valine--tRNA ligase"/>
    <property type="match status" value="1"/>
</dbReference>
<comment type="catalytic activity">
    <reaction evidence="10 12">
        <text>tRNA(Val) + L-valine + ATP = L-valyl-tRNA(Val) + AMP + diphosphate</text>
        <dbReference type="Rhea" id="RHEA:10704"/>
        <dbReference type="Rhea" id="RHEA-COMP:9672"/>
        <dbReference type="Rhea" id="RHEA-COMP:9708"/>
        <dbReference type="ChEBI" id="CHEBI:30616"/>
        <dbReference type="ChEBI" id="CHEBI:33019"/>
        <dbReference type="ChEBI" id="CHEBI:57762"/>
        <dbReference type="ChEBI" id="CHEBI:78442"/>
        <dbReference type="ChEBI" id="CHEBI:78537"/>
        <dbReference type="ChEBI" id="CHEBI:456215"/>
        <dbReference type="EC" id="6.1.1.9"/>
    </reaction>
</comment>
<evidence type="ECO:0000256" key="9">
    <source>
        <dbReference type="ARBA" id="ARBA00023146"/>
    </source>
</evidence>
<dbReference type="Gene3D" id="3.90.740.10">
    <property type="entry name" value="Valyl/Leucyl/Isoleucyl-tRNA synthetase, editing domain"/>
    <property type="match status" value="1"/>
</dbReference>
<comment type="domain">
    <text evidence="12">ValRS has two distinct active sites: one for aminoacylation and one for editing. The misactivated threonine is translocated from the active site to the editing site.</text>
</comment>
<keyword evidence="7 12" id="KW-0648">Protein biosynthesis</keyword>
<reference evidence="16" key="1">
    <citation type="submission" date="2024-06" db="EMBL/GenBank/DDBJ databases">
        <title>Sequencing and assembly of the genome of Dyadobacter sp. strain 676, a symbiont of Cyamopsis tetragonoloba.</title>
        <authorList>
            <person name="Guro P."/>
            <person name="Sazanova A."/>
            <person name="Kuznetsova I."/>
            <person name="Belimov A."/>
            <person name="Safronova V."/>
        </authorList>
    </citation>
    <scope>NUCLEOTIDE SEQUENCE</scope>
    <source>
        <strain evidence="16">676</strain>
    </source>
</reference>
<dbReference type="FunFam" id="1.10.287.380:FF:000001">
    <property type="entry name" value="Valine--tRNA ligase"/>
    <property type="match status" value="1"/>
</dbReference>
<dbReference type="Gene3D" id="1.10.730.10">
    <property type="entry name" value="Isoleucyl-tRNA Synthetase, Domain 1"/>
    <property type="match status" value="1"/>
</dbReference>
<dbReference type="EC" id="6.1.1.9" evidence="12"/>
<dbReference type="InterPro" id="IPR013155">
    <property type="entry name" value="M/V/L/I-tRNA-synth_anticd-bd"/>
</dbReference>
<dbReference type="SUPFAM" id="SSF52374">
    <property type="entry name" value="Nucleotidylyl transferase"/>
    <property type="match status" value="1"/>
</dbReference>
<evidence type="ECO:0000256" key="8">
    <source>
        <dbReference type="ARBA" id="ARBA00023054"/>
    </source>
</evidence>
<feature type="short sequence motif" description="'HIGH' region" evidence="12">
    <location>
        <begin position="43"/>
        <end position="53"/>
    </location>
</feature>
<dbReference type="SUPFAM" id="SSF50677">
    <property type="entry name" value="ValRS/IleRS/LeuRS editing domain"/>
    <property type="match status" value="1"/>
</dbReference>
<dbReference type="GO" id="GO:0002161">
    <property type="term" value="F:aminoacyl-tRNA deacylase activity"/>
    <property type="evidence" value="ECO:0007669"/>
    <property type="project" value="InterPro"/>
</dbReference>
<protein>
    <recommendedName>
        <fullName evidence="12">Valine--tRNA ligase</fullName>
        <ecNumber evidence="12">6.1.1.9</ecNumber>
    </recommendedName>
    <alternativeName>
        <fullName evidence="12">Valyl-tRNA synthetase</fullName>
        <shortName evidence="12">ValRS</shortName>
    </alternativeName>
</protein>
<accession>A0AAU8FTN0</accession>
<dbReference type="InterPro" id="IPR002300">
    <property type="entry name" value="aa-tRNA-synth_Ia"/>
</dbReference>
<dbReference type="FunFam" id="3.40.50.620:FF:000032">
    <property type="entry name" value="Valine--tRNA ligase"/>
    <property type="match status" value="1"/>
</dbReference>
<dbReference type="InterPro" id="IPR014729">
    <property type="entry name" value="Rossmann-like_a/b/a_fold"/>
</dbReference>
<feature type="short sequence motif" description="'KMSKS' region" evidence="12">
    <location>
        <begin position="538"/>
        <end position="542"/>
    </location>
</feature>
<comment type="similarity">
    <text evidence="11 12">Belongs to the class-I aminoacyl-tRNA synthetase family. ValS type 1 subfamily.</text>
</comment>
<feature type="domain" description="Valyl-tRNA synthetase tRNA-binding arm" evidence="15">
    <location>
        <begin position="815"/>
        <end position="880"/>
    </location>
</feature>
<dbReference type="InterPro" id="IPR009080">
    <property type="entry name" value="tRNAsynth_Ia_anticodon-bd"/>
</dbReference>
<feature type="binding site" evidence="12">
    <location>
        <position position="541"/>
    </location>
    <ligand>
        <name>ATP</name>
        <dbReference type="ChEBI" id="CHEBI:30616"/>
    </ligand>
</feature>
<keyword evidence="3 12" id="KW-0963">Cytoplasm</keyword>
<evidence type="ECO:0000256" key="7">
    <source>
        <dbReference type="ARBA" id="ARBA00022917"/>
    </source>
</evidence>
<evidence type="ECO:0000256" key="3">
    <source>
        <dbReference type="ARBA" id="ARBA00022490"/>
    </source>
</evidence>
<dbReference type="NCBIfam" id="TIGR00422">
    <property type="entry name" value="valS"/>
    <property type="match status" value="1"/>
</dbReference>
<evidence type="ECO:0000256" key="10">
    <source>
        <dbReference type="ARBA" id="ARBA00047552"/>
    </source>
</evidence>
<dbReference type="Gene3D" id="3.40.50.620">
    <property type="entry name" value="HUPs"/>
    <property type="match status" value="2"/>
</dbReference>
<dbReference type="PROSITE" id="PS00178">
    <property type="entry name" value="AA_TRNA_LIGASE_I"/>
    <property type="match status" value="1"/>
</dbReference>
<evidence type="ECO:0000256" key="2">
    <source>
        <dbReference type="ARBA" id="ARBA00011245"/>
    </source>
</evidence>
<organism evidence="16">
    <name type="scientific">Dyadobacter sp. 676</name>
    <dbReference type="NCBI Taxonomy" id="3088362"/>
    <lineage>
        <taxon>Bacteria</taxon>
        <taxon>Pseudomonadati</taxon>
        <taxon>Bacteroidota</taxon>
        <taxon>Cytophagia</taxon>
        <taxon>Cytophagales</taxon>
        <taxon>Spirosomataceae</taxon>
        <taxon>Dyadobacter</taxon>
    </lineage>
</organism>
<dbReference type="Pfam" id="PF08264">
    <property type="entry name" value="Anticodon_1"/>
    <property type="match status" value="1"/>
</dbReference>
<comment type="subcellular location">
    <subcellularLocation>
        <location evidence="1 12">Cytoplasm</location>
    </subcellularLocation>
</comment>
<keyword evidence="6 12" id="KW-0067">ATP-binding</keyword>
<comment type="domain">
    <text evidence="12">The C-terminal coiled-coil domain is crucial for aminoacylation activity.</text>
</comment>
<dbReference type="Pfam" id="PF00133">
    <property type="entry name" value="tRNA-synt_1"/>
    <property type="match status" value="1"/>
</dbReference>
<evidence type="ECO:0000313" key="16">
    <source>
        <dbReference type="EMBL" id="XCH27154.1"/>
    </source>
</evidence>
<dbReference type="Pfam" id="PF10458">
    <property type="entry name" value="Val_tRNA-synt_C"/>
    <property type="match status" value="1"/>
</dbReference>
<dbReference type="EMBL" id="CP159289">
    <property type="protein sequence ID" value="XCH27154.1"/>
    <property type="molecule type" value="Genomic_DNA"/>
</dbReference>
<evidence type="ECO:0000256" key="11">
    <source>
        <dbReference type="ARBA" id="ARBA00060830"/>
    </source>
</evidence>
<dbReference type="InterPro" id="IPR001412">
    <property type="entry name" value="aa-tRNA-synth_I_CS"/>
</dbReference>
<dbReference type="Gene3D" id="1.10.287.380">
    <property type="entry name" value="Valyl-tRNA synthetase, C-terminal domain"/>
    <property type="match status" value="1"/>
</dbReference>
<dbReference type="HAMAP" id="MF_02004">
    <property type="entry name" value="Val_tRNA_synth_type1"/>
    <property type="match status" value="1"/>
</dbReference>
<evidence type="ECO:0000256" key="12">
    <source>
        <dbReference type="HAMAP-Rule" id="MF_02004"/>
    </source>
</evidence>
<dbReference type="GO" id="GO:0006438">
    <property type="term" value="P:valyl-tRNA aminoacylation"/>
    <property type="evidence" value="ECO:0007669"/>
    <property type="project" value="UniProtKB-UniRule"/>
</dbReference>
<dbReference type="SUPFAM" id="SSF46589">
    <property type="entry name" value="tRNA-binding arm"/>
    <property type="match status" value="1"/>
</dbReference>
<evidence type="ECO:0000259" key="13">
    <source>
        <dbReference type="Pfam" id="PF00133"/>
    </source>
</evidence>
<dbReference type="PANTHER" id="PTHR11946">
    <property type="entry name" value="VALYL-TRNA SYNTHETASES"/>
    <property type="match status" value="1"/>
</dbReference>
<gene>
    <name evidence="12" type="primary">valS</name>
    <name evidence="16" type="ORF">ABV298_12430</name>
</gene>